<name>A0A1U7HMT8_9CYAN</name>
<dbReference type="RefSeq" id="WP_073598816.1">
    <property type="nucleotide sequence ID" value="NZ_MRCB01000005.1"/>
</dbReference>
<protein>
    <recommendedName>
        <fullName evidence="1">Methyltransferase type 11 domain-containing protein</fullName>
    </recommendedName>
</protein>
<dbReference type="AlphaFoldDB" id="A0A1U7HMT8"/>
<reference evidence="2 3" key="1">
    <citation type="submission" date="2016-11" db="EMBL/GenBank/DDBJ databases">
        <title>Draft Genome Sequences of Nine Cyanobacterial Strains from Diverse Habitats.</title>
        <authorList>
            <person name="Zhu T."/>
            <person name="Hou S."/>
            <person name="Lu X."/>
            <person name="Hess W.R."/>
        </authorList>
    </citation>
    <scope>NUCLEOTIDE SEQUENCE [LARGE SCALE GENOMIC DNA]</scope>
    <source>
        <strain evidence="2 3">NIES-593</strain>
    </source>
</reference>
<evidence type="ECO:0000313" key="2">
    <source>
        <dbReference type="EMBL" id="OKH24871.1"/>
    </source>
</evidence>
<evidence type="ECO:0000313" key="3">
    <source>
        <dbReference type="Proteomes" id="UP000186868"/>
    </source>
</evidence>
<keyword evidence="3" id="KW-1185">Reference proteome</keyword>
<dbReference type="InterPro" id="IPR013216">
    <property type="entry name" value="Methyltransf_11"/>
</dbReference>
<dbReference type="OrthoDB" id="9772751at2"/>
<dbReference type="InterPro" id="IPR050508">
    <property type="entry name" value="Methyltransf_Superfamily"/>
</dbReference>
<organism evidence="2 3">
    <name type="scientific">Hydrococcus rivularis NIES-593</name>
    <dbReference type="NCBI Taxonomy" id="1921803"/>
    <lineage>
        <taxon>Bacteria</taxon>
        <taxon>Bacillati</taxon>
        <taxon>Cyanobacteriota</taxon>
        <taxon>Cyanophyceae</taxon>
        <taxon>Pleurocapsales</taxon>
        <taxon>Hydrococcaceae</taxon>
        <taxon>Hydrococcus</taxon>
    </lineage>
</organism>
<dbReference type="PANTHER" id="PTHR42912">
    <property type="entry name" value="METHYLTRANSFERASE"/>
    <property type="match status" value="1"/>
</dbReference>
<dbReference type="EMBL" id="MRCB01000005">
    <property type="protein sequence ID" value="OKH24871.1"/>
    <property type="molecule type" value="Genomic_DNA"/>
</dbReference>
<gene>
    <name evidence="2" type="ORF">NIES593_06550</name>
</gene>
<dbReference type="Pfam" id="PF08241">
    <property type="entry name" value="Methyltransf_11"/>
    <property type="match status" value="1"/>
</dbReference>
<dbReference type="InterPro" id="IPR029063">
    <property type="entry name" value="SAM-dependent_MTases_sf"/>
</dbReference>
<dbReference type="Proteomes" id="UP000186868">
    <property type="component" value="Unassembled WGS sequence"/>
</dbReference>
<comment type="caution">
    <text evidence="2">The sequence shown here is derived from an EMBL/GenBank/DDBJ whole genome shotgun (WGS) entry which is preliminary data.</text>
</comment>
<accession>A0A1U7HMT8</accession>
<proteinExistence type="predicted"/>
<sequence>MDTQQLQKTHYDTIAAEYTAHYGDIWSQKYRYKFFNQPMFANIALADKKVVEAMCGSGETTGYLLENGARVIGIDISEQEISHFRERWTDCEAICASILETGLESNSCDVVAIVGGLHHVHPYVSDAIAEIYRILKPGGYLCFLEPHKGSFPDAIRNFWYKRDRKYFADNEEAIDLDQLKKEFSSKFSFVKEQYKGNVAYLFVLSSLILRIPLSWKPIYSPFLLWLESLIEKFQGKLFSCVVICQWQKR</sequence>
<dbReference type="SUPFAM" id="SSF53335">
    <property type="entry name" value="S-adenosyl-L-methionine-dependent methyltransferases"/>
    <property type="match status" value="1"/>
</dbReference>
<dbReference type="GO" id="GO:0008757">
    <property type="term" value="F:S-adenosylmethionine-dependent methyltransferase activity"/>
    <property type="evidence" value="ECO:0007669"/>
    <property type="project" value="InterPro"/>
</dbReference>
<evidence type="ECO:0000259" key="1">
    <source>
        <dbReference type="Pfam" id="PF08241"/>
    </source>
</evidence>
<dbReference type="STRING" id="1921803.NIES593_06550"/>
<dbReference type="Gene3D" id="3.40.50.150">
    <property type="entry name" value="Vaccinia Virus protein VP39"/>
    <property type="match status" value="1"/>
</dbReference>
<feature type="domain" description="Methyltransferase type 11" evidence="1">
    <location>
        <begin position="55"/>
        <end position="143"/>
    </location>
</feature>
<dbReference type="CDD" id="cd02440">
    <property type="entry name" value="AdoMet_MTases"/>
    <property type="match status" value="1"/>
</dbReference>